<proteinExistence type="predicted"/>
<organism evidence="1 3">
    <name type="scientific">Acinetobacter chinensis</name>
    <dbReference type="NCBI Taxonomy" id="2004650"/>
    <lineage>
        <taxon>Bacteria</taxon>
        <taxon>Pseudomonadati</taxon>
        <taxon>Pseudomonadota</taxon>
        <taxon>Gammaproteobacteria</taxon>
        <taxon>Moraxellales</taxon>
        <taxon>Moraxellaceae</taxon>
        <taxon>Acinetobacter</taxon>
    </lineage>
</organism>
<reference evidence="2 4" key="3">
    <citation type="submission" date="2023-06" db="EMBL/GenBank/DDBJ databases">
        <title>Genomic Analysis of Acinetobacter Strains Recovered from South Australian Aquatic Samples provides Insights into the Circulation of Antibiotic Resistance determinants in the Environment.</title>
        <authorList>
            <person name="Tobin L."/>
            <person name="Jarocki V.M."/>
            <person name="Kenyon J."/>
            <person name="Drigo B."/>
            <person name="Donner E."/>
            <person name="Djordjevic S.P."/>
            <person name="Hamidian M."/>
        </authorList>
    </citation>
    <scope>NUCLEOTIDE SEQUENCE [LARGE SCALE GENOMIC DNA]</scope>
    <source>
        <strain evidence="2 4">SAAc652</strain>
    </source>
</reference>
<dbReference type="EMBL" id="JASVDY010000004">
    <property type="protein sequence ID" value="MDV2469571.1"/>
    <property type="molecule type" value="Genomic_DNA"/>
</dbReference>
<dbReference type="PROSITE" id="PS51257">
    <property type="entry name" value="PROKAR_LIPOPROTEIN"/>
    <property type="match status" value="1"/>
</dbReference>
<keyword evidence="4" id="KW-1185">Reference proteome</keyword>
<reference evidence="1" key="2">
    <citation type="journal article" date="2019" name="J. Microbiol.">
        <title>Acinetobacter chinensis, a novel Acinetobacter species, carrying blaNDM-1, recovered from hospital sewage.</title>
        <authorList>
            <person name="Hu Y."/>
            <person name="Feng Y."/>
            <person name="Qin J."/>
            <person name="Zhang X."/>
            <person name="Zong Z."/>
        </authorList>
    </citation>
    <scope>NUCLEOTIDE SEQUENCE</scope>
    <source>
        <strain evidence="1">WCHAc010005</strain>
    </source>
</reference>
<sequence length="318" mass="35392">MKNLTLCLSSVVIAVTLTGCGGGGGDSSSSAQVVTPQASVTADYTFIVDDETLETETIRYINGGTGQVQYRTTLGPDSFLLTPSKLYNNTWVDAVTRALNEETLTFSSAPGTLRTEILKKVDVSGKDIFSVVYPGYREYFKFLNVNSSLSSQIVQAYLKPVQQFPAGSVCYRTDKTTSSQGYIRFEQEDLETRGSYQDMVDILPGVAADWGAENQWTYRISGGTWAGHEWKYVQFFDQYGLLKDSFAVVNNQGKAYYGEMYDFENYSARTESEKVKALLADTPVQTADYYLNNIMLKYNEQGCSYYNNTAAKALNVLR</sequence>
<dbReference type="Proteomes" id="UP001278188">
    <property type="component" value="Unassembled WGS sequence"/>
</dbReference>
<dbReference type="AlphaFoldDB" id="A0A3B7LRW8"/>
<name>A0A3B7LRW8_9GAMM</name>
<dbReference type="Proteomes" id="UP000263753">
    <property type="component" value="Chromosome"/>
</dbReference>
<dbReference type="EMBL" id="CP032134">
    <property type="protein sequence ID" value="AXY55542.1"/>
    <property type="molecule type" value="Genomic_DNA"/>
</dbReference>
<evidence type="ECO:0000313" key="3">
    <source>
        <dbReference type="Proteomes" id="UP000263753"/>
    </source>
</evidence>
<gene>
    <name evidence="1" type="ORF">CDG60_02375</name>
    <name evidence="2" type="ORF">QR674_11305</name>
</gene>
<dbReference type="RefSeq" id="WP_087512602.1">
    <property type="nucleotide sequence ID" value="NZ_CP032134.1"/>
</dbReference>
<reference evidence="3" key="1">
    <citation type="submission" date="2018-09" db="EMBL/GenBank/DDBJ databases">
        <title>The complete genome of Acinetobacter sp. strain WCHAc010005.</title>
        <authorList>
            <person name="Hu Y."/>
            <person name="Long H."/>
            <person name="Feng Y."/>
            <person name="Zong Z."/>
        </authorList>
    </citation>
    <scope>NUCLEOTIDE SEQUENCE [LARGE SCALE GENOMIC DNA]</scope>
    <source>
        <strain evidence="3">WCHAc010005</strain>
    </source>
</reference>
<dbReference type="KEGG" id="achi:CDG60_02375"/>
<protein>
    <submittedName>
        <fullName evidence="1">Uncharacterized protein</fullName>
    </submittedName>
</protein>
<evidence type="ECO:0000313" key="4">
    <source>
        <dbReference type="Proteomes" id="UP001278188"/>
    </source>
</evidence>
<evidence type="ECO:0000313" key="1">
    <source>
        <dbReference type="EMBL" id="AXY55542.1"/>
    </source>
</evidence>
<evidence type="ECO:0000313" key="2">
    <source>
        <dbReference type="EMBL" id="MDV2469571.1"/>
    </source>
</evidence>
<accession>A0A3B7LRW8</accession>